<gene>
    <name evidence="3" type="ORF">Natoc_2692</name>
</gene>
<organism evidence="3 4">
    <name type="scientific">Natronococcus occultus SP4</name>
    <dbReference type="NCBI Taxonomy" id="694430"/>
    <lineage>
        <taxon>Archaea</taxon>
        <taxon>Methanobacteriati</taxon>
        <taxon>Methanobacteriota</taxon>
        <taxon>Stenosarchaea group</taxon>
        <taxon>Halobacteria</taxon>
        <taxon>Halobacteriales</taxon>
        <taxon>Natrialbaceae</taxon>
        <taxon>Natronococcus</taxon>
    </lineage>
</organism>
<evidence type="ECO:0000256" key="1">
    <source>
        <dbReference type="SAM" id="MobiDB-lite"/>
    </source>
</evidence>
<accession>L0K2W8</accession>
<dbReference type="GeneID" id="14404479"/>
<dbReference type="Proteomes" id="UP000010878">
    <property type="component" value="Chromosome"/>
</dbReference>
<reference evidence="3 4" key="1">
    <citation type="submission" date="2012-11" db="EMBL/GenBank/DDBJ databases">
        <title>FINISHED of Natronococcus occultus SP4, DSM 3396.</title>
        <authorList>
            <consortium name="DOE Joint Genome Institute"/>
            <person name="Eisen J."/>
            <person name="Huntemann M."/>
            <person name="Wei C.-L."/>
            <person name="Han J."/>
            <person name="Detter J.C."/>
            <person name="Han C."/>
            <person name="Tapia R."/>
            <person name="Chen A."/>
            <person name="Kyrpides N."/>
            <person name="Mavromatis K."/>
            <person name="Markowitz V."/>
            <person name="Szeto E."/>
            <person name="Ivanova N."/>
            <person name="Mikhailova N."/>
            <person name="Ovchinnikova G."/>
            <person name="Pagani I."/>
            <person name="Pati A."/>
            <person name="Goodwin L."/>
            <person name="Nordberg H.P."/>
            <person name="Cantor M.N."/>
            <person name="Hua S.X."/>
            <person name="Woyke T."/>
            <person name="Eisen J."/>
            <person name="Klenk H.-P."/>
            <person name="Klenk H.-P."/>
        </authorList>
    </citation>
    <scope>NUCLEOTIDE SEQUENCE [LARGE SCALE GENOMIC DNA]</scope>
    <source>
        <strain evidence="3 4">SP4</strain>
    </source>
</reference>
<keyword evidence="4" id="KW-1185">Reference proteome</keyword>
<dbReference type="OrthoDB" id="199137at2157"/>
<protein>
    <recommendedName>
        <fullName evidence="2">Halobacterial output domain-containing protein</fullName>
    </recommendedName>
</protein>
<name>L0K2W8_9EURY</name>
<feature type="region of interest" description="Disordered" evidence="1">
    <location>
        <begin position="1"/>
        <end position="25"/>
    </location>
</feature>
<evidence type="ECO:0000313" key="3">
    <source>
        <dbReference type="EMBL" id="AGB38453.1"/>
    </source>
</evidence>
<evidence type="ECO:0000259" key="2">
    <source>
        <dbReference type="Pfam" id="PF18545"/>
    </source>
</evidence>
<dbReference type="RefSeq" id="WP_015321893.1">
    <property type="nucleotide sequence ID" value="NC_019974.1"/>
</dbReference>
<dbReference type="KEGG" id="nou:Natoc_2692"/>
<dbReference type="EMBL" id="CP003929">
    <property type="protein sequence ID" value="AGB38453.1"/>
    <property type="molecule type" value="Genomic_DNA"/>
</dbReference>
<dbReference type="Pfam" id="PF18545">
    <property type="entry name" value="HalOD1"/>
    <property type="match status" value="1"/>
</dbReference>
<sequence length="92" mass="10316">MNATDNGDVITRRTLNTDREEPTAQIPEIVAEFEGRDPTDLPPVYYSVDELLSSLFSSPPRASADAAVEFTYQEYRFRVRQDGTTTVTRAEG</sequence>
<dbReference type="HOGENOM" id="CLU_159738_5_0_2"/>
<feature type="domain" description="Halobacterial output" evidence="2">
    <location>
        <begin position="18"/>
        <end position="88"/>
    </location>
</feature>
<proteinExistence type="predicted"/>
<dbReference type="InterPro" id="IPR040624">
    <property type="entry name" value="HalOD1"/>
</dbReference>
<evidence type="ECO:0000313" key="4">
    <source>
        <dbReference type="Proteomes" id="UP000010878"/>
    </source>
</evidence>
<dbReference type="eggNOG" id="arCOG08928">
    <property type="taxonomic scope" value="Archaea"/>
</dbReference>
<dbReference type="AlphaFoldDB" id="L0K2W8"/>
<dbReference type="STRING" id="694430.Natoc_2692"/>